<keyword evidence="5" id="KW-0539">Nucleus</keyword>
<dbReference type="SMART" id="SM00361">
    <property type="entry name" value="RRM_1"/>
    <property type="match status" value="1"/>
</dbReference>
<evidence type="ECO:0000256" key="6">
    <source>
        <dbReference type="PROSITE-ProRule" id="PRU00176"/>
    </source>
</evidence>
<dbReference type="GO" id="GO:0003723">
    <property type="term" value="F:RNA binding"/>
    <property type="evidence" value="ECO:0007669"/>
    <property type="project" value="UniProtKB-UniRule"/>
</dbReference>
<dbReference type="PROSITE" id="PS50102">
    <property type="entry name" value="RRM"/>
    <property type="match status" value="1"/>
</dbReference>
<feature type="compositionally biased region" description="Basic residues" evidence="7">
    <location>
        <begin position="185"/>
        <end position="209"/>
    </location>
</feature>
<comment type="function">
    <text evidence="1">Involved in the biogenesis of the 60S ribosomal subunit.</text>
</comment>
<dbReference type="Proteomes" id="UP000825438">
    <property type="component" value="Chromosome VII"/>
</dbReference>
<protein>
    <recommendedName>
        <fullName evidence="4">Nucleolar protein 16</fullName>
    </recommendedName>
</protein>
<dbReference type="InterPro" id="IPR000504">
    <property type="entry name" value="RRM_dom"/>
</dbReference>
<evidence type="ECO:0000256" key="3">
    <source>
        <dbReference type="ARBA" id="ARBA00008479"/>
    </source>
</evidence>
<dbReference type="InterPro" id="IPR012677">
    <property type="entry name" value="Nucleotide-bd_a/b_plait_sf"/>
</dbReference>
<dbReference type="InterPro" id="IPR003954">
    <property type="entry name" value="RRM_euk-type"/>
</dbReference>
<feature type="compositionally biased region" description="Basic and acidic residues" evidence="7">
    <location>
        <begin position="161"/>
        <end position="179"/>
    </location>
</feature>
<organism evidence="9">
    <name type="scientific">Candidozyma auris</name>
    <name type="common">Yeast</name>
    <name type="synonym">Candida auris</name>
    <dbReference type="NCBI Taxonomy" id="498019"/>
    <lineage>
        <taxon>Eukaryota</taxon>
        <taxon>Fungi</taxon>
        <taxon>Dikarya</taxon>
        <taxon>Ascomycota</taxon>
        <taxon>Saccharomycotina</taxon>
        <taxon>Pichiomycetes</taxon>
        <taxon>Metschnikowiaceae</taxon>
        <taxon>Candidozyma</taxon>
    </lineage>
</organism>
<reference evidence="9" key="1">
    <citation type="submission" date="2021-06" db="EMBL/GenBank/DDBJ databases">
        <title>Candida auris outbreak in lebanese hospital.</title>
        <authorList>
            <person name="Finianos M."/>
        </authorList>
    </citation>
    <scope>NUCLEOTIDE SEQUENCE</scope>
    <source>
        <strain evidence="9">CA7LBN</strain>
    </source>
</reference>
<dbReference type="EMBL" id="CP076755">
    <property type="protein sequence ID" value="QWW25851.1"/>
    <property type="molecule type" value="Genomic_DNA"/>
</dbReference>
<dbReference type="Gene3D" id="3.30.70.330">
    <property type="match status" value="1"/>
</dbReference>
<dbReference type="Pfam" id="PF09420">
    <property type="entry name" value="Nop16"/>
    <property type="match status" value="1"/>
</dbReference>
<evidence type="ECO:0000259" key="8">
    <source>
        <dbReference type="PROSITE" id="PS50102"/>
    </source>
</evidence>
<proteinExistence type="inferred from homology"/>
<feature type="compositionally biased region" description="Acidic residues" evidence="7">
    <location>
        <begin position="139"/>
        <end position="160"/>
    </location>
</feature>
<accession>A0A8F2W5U6</accession>
<feature type="compositionally biased region" description="Polar residues" evidence="7">
    <location>
        <begin position="241"/>
        <end position="253"/>
    </location>
</feature>
<evidence type="ECO:0000256" key="7">
    <source>
        <dbReference type="SAM" id="MobiDB-lite"/>
    </source>
</evidence>
<gene>
    <name evidence="9" type="ORF">CA7LBN_004755</name>
</gene>
<dbReference type="InterPro" id="IPR035979">
    <property type="entry name" value="RBD_domain_sf"/>
</dbReference>
<feature type="region of interest" description="Disordered" evidence="7">
    <location>
        <begin position="241"/>
        <end position="281"/>
    </location>
</feature>
<comment type="subcellular location">
    <subcellularLocation>
        <location evidence="2">Nucleus</location>
        <location evidence="2">Nucleolus</location>
    </subcellularLocation>
</comment>
<evidence type="ECO:0000256" key="4">
    <source>
        <dbReference type="ARBA" id="ARBA00015522"/>
    </source>
</evidence>
<sequence>MTDIRDQDSEYMLAFSDDASSPSPETVNEHNRTTKPGNQNTVSEQDGQDENQTHRARTDLDERSVYLGNLHYAVLPIELEKFCSPMGKVDKVTIIVDRYSSLPTGIAFVAFKEKKSAEKAVEELDGKILHGRQTKAEERSEEEEEDLQEEEDEAVGEEGAEVAKAEAQERHHLDTRKSLDIMVSVRKRKMARSSVKKNTRRTKDKQRAPKIAHHPVLRAKWDKNLTLKQNYEKLGLTSRLSKYNGGQESSVKTISEYRKEQEENEAAHVAPEDVAVETDPSKIPEGEARLIRDPETNEVVQVIYGTMKIKKEEGKPKTESGIVEELIEYEEQHAKKKKPLTPKEEEADMLEALYEKYDDDYEKMKWDKKLNPLFLSVGQLKKKIAVWKKANGVE</sequence>
<dbReference type="Pfam" id="PF00076">
    <property type="entry name" value="RRM_1"/>
    <property type="match status" value="1"/>
</dbReference>
<dbReference type="SMART" id="SM00360">
    <property type="entry name" value="RRM"/>
    <property type="match status" value="1"/>
</dbReference>
<feature type="compositionally biased region" description="Basic and acidic residues" evidence="7">
    <location>
        <begin position="51"/>
        <end position="60"/>
    </location>
</feature>
<dbReference type="GO" id="GO:0005730">
    <property type="term" value="C:nucleolus"/>
    <property type="evidence" value="ECO:0007669"/>
    <property type="project" value="UniProtKB-SubCell"/>
</dbReference>
<dbReference type="PANTHER" id="PTHR13243:SF1">
    <property type="entry name" value="NUCLEOLAR PROTEIN 16"/>
    <property type="match status" value="1"/>
</dbReference>
<dbReference type="GO" id="GO:0042273">
    <property type="term" value="P:ribosomal large subunit biogenesis"/>
    <property type="evidence" value="ECO:0007669"/>
    <property type="project" value="TreeGrafter"/>
</dbReference>
<comment type="similarity">
    <text evidence="3">Belongs to the NOP16 family.</text>
</comment>
<name>A0A8F2W5U6_CANAR</name>
<dbReference type="InterPro" id="IPR019002">
    <property type="entry name" value="Ribosome_biogenesis_Nop16"/>
</dbReference>
<dbReference type="SUPFAM" id="SSF54928">
    <property type="entry name" value="RNA-binding domain, RBD"/>
    <property type="match status" value="1"/>
</dbReference>
<dbReference type="AlphaFoldDB" id="A0A8F2W5U6"/>
<evidence type="ECO:0000256" key="5">
    <source>
        <dbReference type="ARBA" id="ARBA00023242"/>
    </source>
</evidence>
<feature type="domain" description="RRM" evidence="8">
    <location>
        <begin position="63"/>
        <end position="141"/>
    </location>
</feature>
<dbReference type="CDD" id="cd00590">
    <property type="entry name" value="RRM_SF"/>
    <property type="match status" value="1"/>
</dbReference>
<dbReference type="PANTHER" id="PTHR13243">
    <property type="entry name" value="HSPC111 PROTEIN-RELATED"/>
    <property type="match status" value="1"/>
</dbReference>
<feature type="compositionally biased region" description="Polar residues" evidence="7">
    <location>
        <begin position="34"/>
        <end position="45"/>
    </location>
</feature>
<evidence type="ECO:0000256" key="2">
    <source>
        <dbReference type="ARBA" id="ARBA00004604"/>
    </source>
</evidence>
<evidence type="ECO:0000313" key="9">
    <source>
        <dbReference type="EMBL" id="QWW25851.1"/>
    </source>
</evidence>
<evidence type="ECO:0000256" key="1">
    <source>
        <dbReference type="ARBA" id="ARBA00002889"/>
    </source>
</evidence>
<feature type="region of interest" description="Disordered" evidence="7">
    <location>
        <begin position="1"/>
        <end position="60"/>
    </location>
</feature>
<keyword evidence="6" id="KW-0694">RNA-binding</keyword>
<feature type="region of interest" description="Disordered" evidence="7">
    <location>
        <begin position="131"/>
        <end position="209"/>
    </location>
</feature>